<dbReference type="InterPro" id="IPR002477">
    <property type="entry name" value="Peptidoglycan-bd-like"/>
</dbReference>
<comment type="similarity">
    <text evidence="2">Belongs to the YkuD family.</text>
</comment>
<keyword evidence="10" id="KW-1185">Reference proteome</keyword>
<keyword evidence="5 7" id="KW-0573">Peptidoglycan synthesis</keyword>
<dbReference type="GO" id="GO:0004180">
    <property type="term" value="F:carboxypeptidase activity"/>
    <property type="evidence" value="ECO:0007669"/>
    <property type="project" value="UniProtKB-ARBA"/>
</dbReference>
<dbReference type="AlphaFoldDB" id="A0A2R3Z5N5"/>
<feature type="active site" description="Nucleophile" evidence="7">
    <location>
        <position position="467"/>
    </location>
</feature>
<dbReference type="UniPathway" id="UPA00219"/>
<keyword evidence="4 7" id="KW-0133">Cell shape</keyword>
<keyword evidence="6 7" id="KW-0961">Cell wall biogenesis/degradation</keyword>
<name>A0A2R3Z5N5_9FLAO</name>
<dbReference type="Gene3D" id="1.10.101.10">
    <property type="entry name" value="PGBD-like superfamily/PGBD"/>
    <property type="match status" value="1"/>
</dbReference>
<dbReference type="PROSITE" id="PS52029">
    <property type="entry name" value="LD_TPASE"/>
    <property type="match status" value="1"/>
</dbReference>
<dbReference type="Pfam" id="PF03734">
    <property type="entry name" value="YkuD"/>
    <property type="match status" value="1"/>
</dbReference>
<dbReference type="PANTHER" id="PTHR41533">
    <property type="entry name" value="L,D-TRANSPEPTIDASE HI_1667-RELATED"/>
    <property type="match status" value="1"/>
</dbReference>
<evidence type="ECO:0000256" key="6">
    <source>
        <dbReference type="ARBA" id="ARBA00023316"/>
    </source>
</evidence>
<evidence type="ECO:0000256" key="2">
    <source>
        <dbReference type="ARBA" id="ARBA00005992"/>
    </source>
</evidence>
<dbReference type="PROSITE" id="PS51257">
    <property type="entry name" value="PROKAR_LIPOPROTEIN"/>
    <property type="match status" value="1"/>
</dbReference>
<evidence type="ECO:0000256" key="4">
    <source>
        <dbReference type="ARBA" id="ARBA00022960"/>
    </source>
</evidence>
<gene>
    <name evidence="9" type="ORF">C7S20_09920</name>
</gene>
<proteinExistence type="inferred from homology"/>
<dbReference type="RefSeq" id="WP_107012335.1">
    <property type="nucleotide sequence ID" value="NZ_CP028136.1"/>
</dbReference>
<dbReference type="KEGG" id="grs:C7S20_09920"/>
<organism evidence="9 10">
    <name type="scientific">Christiangramia fulva</name>
    <dbReference type="NCBI Taxonomy" id="2126553"/>
    <lineage>
        <taxon>Bacteria</taxon>
        <taxon>Pseudomonadati</taxon>
        <taxon>Bacteroidota</taxon>
        <taxon>Flavobacteriia</taxon>
        <taxon>Flavobacteriales</taxon>
        <taxon>Flavobacteriaceae</taxon>
        <taxon>Christiangramia</taxon>
    </lineage>
</organism>
<evidence type="ECO:0000259" key="8">
    <source>
        <dbReference type="PROSITE" id="PS52029"/>
    </source>
</evidence>
<dbReference type="SUPFAM" id="SSF141523">
    <property type="entry name" value="L,D-transpeptidase catalytic domain-like"/>
    <property type="match status" value="1"/>
</dbReference>
<dbReference type="InterPro" id="IPR036365">
    <property type="entry name" value="PGBD-like_sf"/>
</dbReference>
<dbReference type="InterPro" id="IPR005490">
    <property type="entry name" value="LD_TPept_cat_dom"/>
</dbReference>
<dbReference type="InterPro" id="IPR036366">
    <property type="entry name" value="PGBDSf"/>
</dbReference>
<reference evidence="10" key="1">
    <citation type="submission" date="2018-03" db="EMBL/GenBank/DDBJ databases">
        <title>Gramella fulva sp. nov., isolated from a dry surface of tidal flat.</title>
        <authorList>
            <person name="Hwang S.H."/>
            <person name="Hwang W.M."/>
            <person name="Kang K."/>
            <person name="Ahn T.-Y."/>
        </authorList>
    </citation>
    <scope>NUCLEOTIDE SEQUENCE [LARGE SCALE GENOMIC DNA]</scope>
    <source>
        <strain evidence="10">SH35</strain>
    </source>
</reference>
<dbReference type="InterPro" id="IPR052905">
    <property type="entry name" value="LD-transpeptidase_YkuD-like"/>
</dbReference>
<dbReference type="GO" id="GO:0009252">
    <property type="term" value="P:peptidoglycan biosynthetic process"/>
    <property type="evidence" value="ECO:0007669"/>
    <property type="project" value="UniProtKB-UniPathway"/>
</dbReference>
<dbReference type="SUPFAM" id="SSF47090">
    <property type="entry name" value="PGBD-like"/>
    <property type="match status" value="1"/>
</dbReference>
<evidence type="ECO:0000256" key="3">
    <source>
        <dbReference type="ARBA" id="ARBA00022679"/>
    </source>
</evidence>
<feature type="active site" description="Proton donor/acceptor" evidence="7">
    <location>
        <position position="448"/>
    </location>
</feature>
<dbReference type="Gene3D" id="2.40.440.10">
    <property type="entry name" value="L,D-transpeptidase catalytic domain-like"/>
    <property type="match status" value="1"/>
</dbReference>
<feature type="domain" description="L,D-TPase catalytic" evidence="8">
    <location>
        <begin position="318"/>
        <end position="495"/>
    </location>
</feature>
<evidence type="ECO:0000256" key="1">
    <source>
        <dbReference type="ARBA" id="ARBA00004752"/>
    </source>
</evidence>
<evidence type="ECO:0000313" key="9">
    <source>
        <dbReference type="EMBL" id="AVR45558.1"/>
    </source>
</evidence>
<evidence type="ECO:0000256" key="5">
    <source>
        <dbReference type="ARBA" id="ARBA00022984"/>
    </source>
</evidence>
<comment type="pathway">
    <text evidence="1 7">Cell wall biogenesis; peptidoglycan biosynthesis.</text>
</comment>
<evidence type="ECO:0000256" key="7">
    <source>
        <dbReference type="PROSITE-ProRule" id="PRU01373"/>
    </source>
</evidence>
<dbReference type="InterPro" id="IPR038063">
    <property type="entry name" value="Transpep_catalytic_dom"/>
</dbReference>
<dbReference type="GO" id="GO:0008360">
    <property type="term" value="P:regulation of cell shape"/>
    <property type="evidence" value="ECO:0007669"/>
    <property type="project" value="UniProtKB-UniRule"/>
</dbReference>
<dbReference type="EMBL" id="CP028136">
    <property type="protein sequence ID" value="AVR45558.1"/>
    <property type="molecule type" value="Genomic_DNA"/>
</dbReference>
<evidence type="ECO:0000313" key="10">
    <source>
        <dbReference type="Proteomes" id="UP000241507"/>
    </source>
</evidence>
<dbReference type="Proteomes" id="UP000241507">
    <property type="component" value="Chromosome"/>
</dbReference>
<dbReference type="CDD" id="cd16913">
    <property type="entry name" value="YkuD_like"/>
    <property type="match status" value="1"/>
</dbReference>
<dbReference type="GO" id="GO:0016740">
    <property type="term" value="F:transferase activity"/>
    <property type="evidence" value="ECO:0007669"/>
    <property type="project" value="UniProtKB-KW"/>
</dbReference>
<sequence>MPNFRNLIHFSIFLFLIAFSGCKNDEEKKEASSTSEEKVTKKAENLTNSHSLQNLFASGIDSTAFYAPAQISAFYRKNEFQPIWNDSQLREDIIANIENSEAKGLFPEDYHASEIRELHNSINSNSDEKNARFEILLTDAFFRLAHDLATGKLNPKELYANWGTPLNSVAPENLLSNVIKKNNVSEILVSLEPENPVYSGLKKALRNFEKDSFSEEKITKIPAGKLIRPGERDERISKVAKRLQELGFHQKSTDTTKLYGEDLEKSLRNFQKAHGLEEDGIIGGSTIDNLNKSQEDRYHQVLVNLERWRWYPRKLGEQYILINISDFQLNLIKEGDTLGTYKTMVGLPSRQTPVFSDEIEYVIYNPTWTIPPTIEKKDVVPGMRRDRNYLKERSLNVYDKQNNRVDPSKIEWTSSEPYSYTYRQGPGPTNPLGQVKIIYPNKYMIYLHDTPHRELFNKRNRARSSGCVRVENALQLAKYLLNDQPKYDDEKIKEILDSGKTTEIPVTKKVSVHHFYWTAYPENDSIKFIDDIYDLDEELWQNLKPTGN</sequence>
<dbReference type="GO" id="GO:0071555">
    <property type="term" value="P:cell wall organization"/>
    <property type="evidence" value="ECO:0007669"/>
    <property type="project" value="UniProtKB-UniRule"/>
</dbReference>
<accession>A0A2R3Z5N5</accession>
<dbReference type="InterPro" id="IPR045380">
    <property type="entry name" value="LD_TPept_scaffold_dom"/>
</dbReference>
<dbReference type="PANTHER" id="PTHR41533:SF2">
    <property type="entry name" value="BLR7131 PROTEIN"/>
    <property type="match status" value="1"/>
</dbReference>
<dbReference type="Pfam" id="PF20142">
    <property type="entry name" value="Scaffold"/>
    <property type="match status" value="1"/>
</dbReference>
<keyword evidence="3" id="KW-0808">Transferase</keyword>
<dbReference type="OrthoDB" id="9778545at2"/>
<dbReference type="Pfam" id="PF01471">
    <property type="entry name" value="PG_binding_1"/>
    <property type="match status" value="1"/>
</dbReference>
<protein>
    <recommendedName>
        <fullName evidence="8">L,D-TPase catalytic domain-containing protein</fullName>
    </recommendedName>
</protein>